<dbReference type="AlphaFoldDB" id="A0A1M5QGD5"/>
<sequence length="115" mass="12608">MDNTKTARSAIGALKTAAEELDEKAGYHAGRFWAENVAERGWLARLREVAGARGTTALDALRKAIDPNNELNDAKLAETCFGDDADDHDFSARYIESFVKGAGEFFEEIEPAIPF</sequence>
<organism evidence="1 2">
    <name type="scientific">Bradyrhizobium erythrophlei</name>
    <dbReference type="NCBI Taxonomy" id="1437360"/>
    <lineage>
        <taxon>Bacteria</taxon>
        <taxon>Pseudomonadati</taxon>
        <taxon>Pseudomonadota</taxon>
        <taxon>Alphaproteobacteria</taxon>
        <taxon>Hyphomicrobiales</taxon>
        <taxon>Nitrobacteraceae</taxon>
        <taxon>Bradyrhizobium</taxon>
    </lineage>
</organism>
<gene>
    <name evidence="1" type="ORF">SAMN05444169_5908</name>
</gene>
<evidence type="ECO:0000313" key="1">
    <source>
        <dbReference type="EMBL" id="SHH12921.1"/>
    </source>
</evidence>
<name>A0A1M5QGD5_9BRAD</name>
<reference evidence="1 2" key="1">
    <citation type="submission" date="2016-11" db="EMBL/GenBank/DDBJ databases">
        <authorList>
            <person name="Jaros S."/>
            <person name="Januszkiewicz K."/>
            <person name="Wedrychowicz H."/>
        </authorList>
    </citation>
    <scope>NUCLEOTIDE SEQUENCE [LARGE SCALE GENOMIC DNA]</scope>
    <source>
        <strain evidence="1 2">GAS242</strain>
    </source>
</reference>
<accession>A0A1M5QGD5</accession>
<dbReference type="EMBL" id="LT670818">
    <property type="protein sequence ID" value="SHH12921.1"/>
    <property type="molecule type" value="Genomic_DNA"/>
</dbReference>
<dbReference type="RefSeq" id="WP_154073481.1">
    <property type="nucleotide sequence ID" value="NZ_LT670818.1"/>
</dbReference>
<dbReference type="Proteomes" id="UP000190675">
    <property type="component" value="Chromosome I"/>
</dbReference>
<protein>
    <submittedName>
        <fullName evidence="1">Uncharacterized protein</fullName>
    </submittedName>
</protein>
<proteinExistence type="predicted"/>
<dbReference type="OrthoDB" id="5417410at2"/>
<evidence type="ECO:0000313" key="2">
    <source>
        <dbReference type="Proteomes" id="UP000190675"/>
    </source>
</evidence>